<organism evidence="2 3">
    <name type="scientific">Eumeta variegata</name>
    <name type="common">Bagworm moth</name>
    <name type="synonym">Eumeta japonica</name>
    <dbReference type="NCBI Taxonomy" id="151549"/>
    <lineage>
        <taxon>Eukaryota</taxon>
        <taxon>Metazoa</taxon>
        <taxon>Ecdysozoa</taxon>
        <taxon>Arthropoda</taxon>
        <taxon>Hexapoda</taxon>
        <taxon>Insecta</taxon>
        <taxon>Pterygota</taxon>
        <taxon>Neoptera</taxon>
        <taxon>Endopterygota</taxon>
        <taxon>Lepidoptera</taxon>
        <taxon>Glossata</taxon>
        <taxon>Ditrysia</taxon>
        <taxon>Tineoidea</taxon>
        <taxon>Psychidae</taxon>
        <taxon>Oiketicinae</taxon>
        <taxon>Eumeta</taxon>
    </lineage>
</organism>
<gene>
    <name evidence="2" type="ORF">EVAR_52178_1</name>
</gene>
<evidence type="ECO:0000313" key="3">
    <source>
        <dbReference type="Proteomes" id="UP000299102"/>
    </source>
</evidence>
<name>A0A4C1YCC3_EUMVA</name>
<feature type="region of interest" description="Disordered" evidence="1">
    <location>
        <begin position="161"/>
        <end position="180"/>
    </location>
</feature>
<accession>A0A4C1YCC3</accession>
<protein>
    <submittedName>
        <fullName evidence="2">Uncharacterized protein</fullName>
    </submittedName>
</protein>
<dbReference type="Proteomes" id="UP000299102">
    <property type="component" value="Unassembled WGS sequence"/>
</dbReference>
<proteinExistence type="predicted"/>
<evidence type="ECO:0000256" key="1">
    <source>
        <dbReference type="SAM" id="MobiDB-lite"/>
    </source>
</evidence>
<sequence length="212" mass="23428">MAQESPPNSPTSALLRLSVQHFYVDVLSYFLRNGYVSDYGFFTKIVLYGEIVSTVARETRRSPAITSDRPRVHFKAAEPFRGQFVINKIRTGRLSSGGSGPKRGPLVRWRRGAGAGGPRVAALANEVKGSRLRRPRSSRGCQINEALLCNKEITRIAYANPRSPAAAQPPTSLKTSGTLDASRYRASSKQLRSKFTEREYLDLTVFGVTFST</sequence>
<evidence type="ECO:0000313" key="2">
    <source>
        <dbReference type="EMBL" id="GBP72700.1"/>
    </source>
</evidence>
<keyword evidence="3" id="KW-1185">Reference proteome</keyword>
<dbReference type="AlphaFoldDB" id="A0A4C1YCC3"/>
<feature type="compositionally biased region" description="Polar residues" evidence="1">
    <location>
        <begin position="169"/>
        <end position="180"/>
    </location>
</feature>
<comment type="caution">
    <text evidence="2">The sequence shown here is derived from an EMBL/GenBank/DDBJ whole genome shotgun (WGS) entry which is preliminary data.</text>
</comment>
<reference evidence="2 3" key="1">
    <citation type="journal article" date="2019" name="Commun. Biol.">
        <title>The bagworm genome reveals a unique fibroin gene that provides high tensile strength.</title>
        <authorList>
            <person name="Kono N."/>
            <person name="Nakamura H."/>
            <person name="Ohtoshi R."/>
            <person name="Tomita M."/>
            <person name="Numata K."/>
            <person name="Arakawa K."/>
        </authorList>
    </citation>
    <scope>NUCLEOTIDE SEQUENCE [LARGE SCALE GENOMIC DNA]</scope>
</reference>
<dbReference type="EMBL" id="BGZK01001153">
    <property type="protein sequence ID" value="GBP72700.1"/>
    <property type="molecule type" value="Genomic_DNA"/>
</dbReference>